<keyword evidence="2" id="KW-0479">Metal-binding</keyword>
<name>A0AAP0QWN9_9ROSI</name>
<keyword evidence="8" id="KW-0804">Transcription</keyword>
<comment type="similarity">
    <text evidence="1">Belongs to the type IV zinc-finger family. Class A subfamily.</text>
</comment>
<proteinExistence type="inferred from homology"/>
<accession>A0AAP0QWN9</accession>
<evidence type="ECO:0000256" key="4">
    <source>
        <dbReference type="ARBA" id="ARBA00022833"/>
    </source>
</evidence>
<organism evidence="11 12">
    <name type="scientific">Citrus x changshan-huyou</name>
    <dbReference type="NCBI Taxonomy" id="2935761"/>
    <lineage>
        <taxon>Eukaryota</taxon>
        <taxon>Viridiplantae</taxon>
        <taxon>Streptophyta</taxon>
        <taxon>Embryophyta</taxon>
        <taxon>Tracheophyta</taxon>
        <taxon>Spermatophyta</taxon>
        <taxon>Magnoliopsida</taxon>
        <taxon>eudicotyledons</taxon>
        <taxon>Gunneridae</taxon>
        <taxon>Pentapetalae</taxon>
        <taxon>rosids</taxon>
        <taxon>malvids</taxon>
        <taxon>Sapindales</taxon>
        <taxon>Rutaceae</taxon>
        <taxon>Aurantioideae</taxon>
        <taxon>Citrus</taxon>
    </lineage>
</organism>
<dbReference type="InterPro" id="IPR000679">
    <property type="entry name" value="Znf_GATA"/>
</dbReference>
<dbReference type="GO" id="GO:0006355">
    <property type="term" value="P:regulation of DNA-templated transcription"/>
    <property type="evidence" value="ECO:0007669"/>
    <property type="project" value="InterPro"/>
</dbReference>
<evidence type="ECO:0000256" key="3">
    <source>
        <dbReference type="ARBA" id="ARBA00022771"/>
    </source>
</evidence>
<evidence type="ECO:0000256" key="9">
    <source>
        <dbReference type="PROSITE-ProRule" id="PRU00094"/>
    </source>
</evidence>
<dbReference type="InterPro" id="IPR013088">
    <property type="entry name" value="Znf_NHR/GATA"/>
</dbReference>
<dbReference type="AlphaFoldDB" id="A0AAP0QWN9"/>
<dbReference type="CDD" id="cd00202">
    <property type="entry name" value="ZnF_GATA"/>
    <property type="match status" value="1"/>
</dbReference>
<keyword evidence="12" id="KW-1185">Reference proteome</keyword>
<keyword evidence="4" id="KW-0862">Zinc</keyword>
<evidence type="ECO:0000256" key="6">
    <source>
        <dbReference type="ARBA" id="ARBA00023125"/>
    </source>
</evidence>
<evidence type="ECO:0000256" key="7">
    <source>
        <dbReference type="ARBA" id="ARBA00023159"/>
    </source>
</evidence>
<evidence type="ECO:0000256" key="2">
    <source>
        <dbReference type="ARBA" id="ARBA00022723"/>
    </source>
</evidence>
<keyword evidence="6" id="KW-0238">DNA-binding</keyword>
<dbReference type="GO" id="GO:0030154">
    <property type="term" value="P:cell differentiation"/>
    <property type="evidence" value="ECO:0007669"/>
    <property type="project" value="TreeGrafter"/>
</dbReference>
<dbReference type="EMBL" id="JBCGBO010000001">
    <property type="protein sequence ID" value="KAK9230157.1"/>
    <property type="molecule type" value="Genomic_DNA"/>
</dbReference>
<dbReference type="FunFam" id="3.30.50.10:FF:000038">
    <property type="entry name" value="GATA transcription factor 14"/>
    <property type="match status" value="1"/>
</dbReference>
<keyword evidence="5" id="KW-0805">Transcription regulation</keyword>
<dbReference type="GO" id="GO:0043565">
    <property type="term" value="F:sequence-specific DNA binding"/>
    <property type="evidence" value="ECO:0007669"/>
    <property type="project" value="InterPro"/>
</dbReference>
<comment type="caution">
    <text evidence="11">The sequence shown here is derived from an EMBL/GenBank/DDBJ whole genome shotgun (WGS) entry which is preliminary data.</text>
</comment>
<dbReference type="SUPFAM" id="SSF57716">
    <property type="entry name" value="Glucocorticoid receptor-like (DNA-binding domain)"/>
    <property type="match status" value="1"/>
</dbReference>
<dbReference type="PANTHER" id="PTHR45658:SF18">
    <property type="entry name" value="PROTEIN GAT2"/>
    <property type="match status" value="1"/>
</dbReference>
<dbReference type="Pfam" id="PF00320">
    <property type="entry name" value="GATA"/>
    <property type="match status" value="1"/>
</dbReference>
<dbReference type="PANTHER" id="PTHR45658">
    <property type="entry name" value="GATA TRANSCRIPTION FACTOR"/>
    <property type="match status" value="1"/>
</dbReference>
<dbReference type="Proteomes" id="UP001428341">
    <property type="component" value="Unassembled WGS sequence"/>
</dbReference>
<gene>
    <name evidence="11" type="ORF">WN944_023124</name>
</gene>
<evidence type="ECO:0000313" key="11">
    <source>
        <dbReference type="EMBL" id="KAK9230157.1"/>
    </source>
</evidence>
<dbReference type="GO" id="GO:0005634">
    <property type="term" value="C:nucleus"/>
    <property type="evidence" value="ECO:0007669"/>
    <property type="project" value="TreeGrafter"/>
</dbReference>
<feature type="domain" description="GATA-type" evidence="10">
    <location>
        <begin position="113"/>
        <end position="149"/>
    </location>
</feature>
<protein>
    <recommendedName>
        <fullName evidence="10">GATA-type domain-containing protein</fullName>
    </recommendedName>
</protein>
<evidence type="ECO:0000256" key="1">
    <source>
        <dbReference type="ARBA" id="ARBA00005694"/>
    </source>
</evidence>
<sequence>MEDDIFSFDGDNFGFSDTSHIALASPLCVPQDPINEIELYPNFLNDSISLAGVDGDFLPLEYSVMPPEQKAQARVMMRKRVTPAPLADYNNSCVVANNYKKQKGRRRERIVQQQQQRKCSHCETTQTPQWRMGPLGPKTLCNACGVRYKSGRLLPEYRPAASPTFDGDKHSNFHKKILKKKGFMG</sequence>
<evidence type="ECO:0000259" key="10">
    <source>
        <dbReference type="PROSITE" id="PS50114"/>
    </source>
</evidence>
<dbReference type="PROSITE" id="PS50114">
    <property type="entry name" value="GATA_ZN_FINGER_2"/>
    <property type="match status" value="1"/>
</dbReference>
<evidence type="ECO:0000256" key="5">
    <source>
        <dbReference type="ARBA" id="ARBA00023015"/>
    </source>
</evidence>
<dbReference type="GO" id="GO:0008270">
    <property type="term" value="F:zinc ion binding"/>
    <property type="evidence" value="ECO:0007669"/>
    <property type="project" value="UniProtKB-KW"/>
</dbReference>
<keyword evidence="3 9" id="KW-0863">Zinc-finger</keyword>
<dbReference type="PROSITE" id="PS00344">
    <property type="entry name" value="GATA_ZN_FINGER_1"/>
    <property type="match status" value="1"/>
</dbReference>
<evidence type="ECO:0000256" key="8">
    <source>
        <dbReference type="ARBA" id="ARBA00023163"/>
    </source>
</evidence>
<evidence type="ECO:0000313" key="12">
    <source>
        <dbReference type="Proteomes" id="UP001428341"/>
    </source>
</evidence>
<dbReference type="Gene3D" id="3.30.50.10">
    <property type="entry name" value="Erythroid Transcription Factor GATA-1, subunit A"/>
    <property type="match status" value="1"/>
</dbReference>
<dbReference type="SMART" id="SM00401">
    <property type="entry name" value="ZnF_GATA"/>
    <property type="match status" value="1"/>
</dbReference>
<reference evidence="11 12" key="1">
    <citation type="submission" date="2024-05" db="EMBL/GenBank/DDBJ databases">
        <title>Haplotype-resolved chromosome-level genome assembly of Huyou (Citrus changshanensis).</title>
        <authorList>
            <person name="Miao C."/>
            <person name="Chen W."/>
            <person name="Wu Y."/>
            <person name="Wang L."/>
            <person name="Zhao S."/>
            <person name="Grierson D."/>
            <person name="Xu C."/>
            <person name="Chen K."/>
        </authorList>
    </citation>
    <scope>NUCLEOTIDE SEQUENCE [LARGE SCALE GENOMIC DNA]</scope>
    <source>
        <strain evidence="11">01-14</strain>
        <tissue evidence="11">Leaf</tissue>
    </source>
</reference>
<keyword evidence="7" id="KW-0010">Activator</keyword>
<dbReference type="InterPro" id="IPR051140">
    <property type="entry name" value="GATA_TF"/>
</dbReference>